<dbReference type="PANTHER" id="PTHR43265">
    <property type="entry name" value="ESTERASE ESTD"/>
    <property type="match status" value="1"/>
</dbReference>
<dbReference type="Proteomes" id="UP000287101">
    <property type="component" value="Unassembled WGS sequence"/>
</dbReference>
<dbReference type="InterPro" id="IPR029058">
    <property type="entry name" value="AB_hydrolase_fold"/>
</dbReference>
<dbReference type="Gene3D" id="3.40.50.1820">
    <property type="entry name" value="alpha/beta hydrolase"/>
    <property type="match status" value="1"/>
</dbReference>
<comment type="caution">
    <text evidence="2">The sequence shown here is derived from an EMBL/GenBank/DDBJ whole genome shotgun (WGS) entry which is preliminary data.</text>
</comment>
<dbReference type="SUPFAM" id="SSF53474">
    <property type="entry name" value="alpha/beta-Hydrolases"/>
    <property type="match status" value="1"/>
</dbReference>
<proteinExistence type="predicted"/>
<sequence>MKKIIMGCTTVILVLIGVILYQNNFDMKLEDEVLETKEGKLQLEYALPQKKTKEKPGIIFFIHGDGPTTKNADEGYYPAWEVLAKENYISVSWDKRGVGNSEGNWLSQNMVDREKEANDVIEWALTHFDIDKKKVGVWGASQGGWVIPKVLNHNNKVTFAIGVAPAVNWLRQGRYNTIAAMKEEGKIETEIEAKLKKEEIVNNYLEKDDYDGYLESKCDDEPLSKERWDFIVKNRSLDVTNDLKKITKPYHLIIGDADINVDVYETEKIYKEELPGDSLTVHHVKNGTHQMLKKRHQTTHTGTVLEAIWNPRQIFSPDYFKALKESLPN</sequence>
<name>A0A430A7H1_9ENTE</name>
<dbReference type="RefSeq" id="WP_126831240.1">
    <property type="nucleotide sequence ID" value="NZ_CBCRYB010000004.1"/>
</dbReference>
<organism evidence="2 3">
    <name type="scientific">Vagococcus fessus</name>
    <dbReference type="NCBI Taxonomy" id="120370"/>
    <lineage>
        <taxon>Bacteria</taxon>
        <taxon>Bacillati</taxon>
        <taxon>Bacillota</taxon>
        <taxon>Bacilli</taxon>
        <taxon>Lactobacillales</taxon>
        <taxon>Enterococcaceae</taxon>
        <taxon>Vagococcus</taxon>
    </lineage>
</organism>
<dbReference type="OrthoDB" id="9809549at2"/>
<evidence type="ECO:0000259" key="1">
    <source>
        <dbReference type="Pfam" id="PF02129"/>
    </source>
</evidence>
<dbReference type="Pfam" id="PF02129">
    <property type="entry name" value="Peptidase_S15"/>
    <property type="match status" value="1"/>
</dbReference>
<evidence type="ECO:0000313" key="2">
    <source>
        <dbReference type="EMBL" id="RSU03029.1"/>
    </source>
</evidence>
<dbReference type="GO" id="GO:0052689">
    <property type="term" value="F:carboxylic ester hydrolase activity"/>
    <property type="evidence" value="ECO:0007669"/>
    <property type="project" value="TreeGrafter"/>
</dbReference>
<keyword evidence="3" id="KW-1185">Reference proteome</keyword>
<dbReference type="InterPro" id="IPR000383">
    <property type="entry name" value="Xaa-Pro-like_dom"/>
</dbReference>
<dbReference type="AlphaFoldDB" id="A0A430A7H1"/>
<protein>
    <recommendedName>
        <fullName evidence="1">Xaa-Pro dipeptidyl-peptidase-like domain-containing protein</fullName>
    </recommendedName>
</protein>
<dbReference type="PANTHER" id="PTHR43265:SF1">
    <property type="entry name" value="ESTERASE ESTD"/>
    <property type="match status" value="1"/>
</dbReference>
<gene>
    <name evidence="2" type="ORF">CBF31_04695</name>
</gene>
<evidence type="ECO:0000313" key="3">
    <source>
        <dbReference type="Proteomes" id="UP000287101"/>
    </source>
</evidence>
<dbReference type="InterPro" id="IPR053145">
    <property type="entry name" value="AB_hydrolase_Est10"/>
</dbReference>
<reference evidence="2 3" key="1">
    <citation type="submission" date="2017-05" db="EMBL/GenBank/DDBJ databases">
        <title>Vagococcus spp. assemblies.</title>
        <authorList>
            <person name="Gulvik C.A."/>
        </authorList>
    </citation>
    <scope>NUCLEOTIDE SEQUENCE [LARGE SCALE GENOMIC DNA]</scope>
    <source>
        <strain evidence="2 3">CCUG 41755</strain>
    </source>
</reference>
<feature type="domain" description="Xaa-Pro dipeptidyl-peptidase-like" evidence="1">
    <location>
        <begin position="41"/>
        <end position="271"/>
    </location>
</feature>
<accession>A0A430A7H1</accession>
<dbReference type="EMBL" id="NGJY01000002">
    <property type="protein sequence ID" value="RSU03029.1"/>
    <property type="molecule type" value="Genomic_DNA"/>
</dbReference>